<accession>A0A6N7Z6C1</accession>
<dbReference type="PANTHER" id="PTHR45688">
    <property type="match status" value="1"/>
</dbReference>
<evidence type="ECO:0000256" key="3">
    <source>
        <dbReference type="ARBA" id="ARBA00023194"/>
    </source>
</evidence>
<keyword evidence="3" id="KW-0045">Antibiotic biosynthesis</keyword>
<keyword evidence="2" id="KW-0663">Pyridoxal phosphate</keyword>
<dbReference type="RefSeq" id="WP_154759550.1">
    <property type="nucleotide sequence ID" value="NZ_WMBA01000048.1"/>
</dbReference>
<dbReference type="Gene3D" id="3.90.1150.10">
    <property type="entry name" value="Aspartate Aminotransferase, domain 1"/>
    <property type="match status" value="1"/>
</dbReference>
<name>A0A6N7Z6C1_9PSEU</name>
<dbReference type="OrthoDB" id="9801052at2"/>
<dbReference type="EMBL" id="WMBA01000048">
    <property type="protein sequence ID" value="MTD57419.1"/>
    <property type="molecule type" value="Genomic_DNA"/>
</dbReference>
<dbReference type="AlphaFoldDB" id="A0A6N7Z6C1"/>
<organism evidence="5 6">
    <name type="scientific">Amycolatopsis pithecellobii</name>
    <dbReference type="NCBI Taxonomy" id="664692"/>
    <lineage>
        <taxon>Bacteria</taxon>
        <taxon>Bacillati</taxon>
        <taxon>Actinomycetota</taxon>
        <taxon>Actinomycetes</taxon>
        <taxon>Pseudonocardiales</taxon>
        <taxon>Pseudonocardiaceae</taxon>
        <taxon>Amycolatopsis</taxon>
    </lineage>
</organism>
<evidence type="ECO:0000313" key="6">
    <source>
        <dbReference type="Proteomes" id="UP000440096"/>
    </source>
</evidence>
<dbReference type="Gene3D" id="3.40.640.10">
    <property type="entry name" value="Type I PLP-dependent aspartate aminotransferase-like (Major domain)"/>
    <property type="match status" value="1"/>
</dbReference>
<dbReference type="InterPro" id="IPR015422">
    <property type="entry name" value="PyrdxlP-dep_Trfase_small"/>
</dbReference>
<dbReference type="GO" id="GO:0030170">
    <property type="term" value="F:pyridoxal phosphate binding"/>
    <property type="evidence" value="ECO:0007669"/>
    <property type="project" value="InterPro"/>
</dbReference>
<evidence type="ECO:0000256" key="2">
    <source>
        <dbReference type="ARBA" id="ARBA00022898"/>
    </source>
</evidence>
<dbReference type="InterPro" id="IPR015421">
    <property type="entry name" value="PyrdxlP-dep_Trfase_major"/>
</dbReference>
<proteinExistence type="inferred from homology"/>
<feature type="domain" description="Aminoglycoside phosphotransferase" evidence="4">
    <location>
        <begin position="40"/>
        <end position="277"/>
    </location>
</feature>
<dbReference type="PANTHER" id="PTHR45688:SF13">
    <property type="entry name" value="ALANINE--GLYOXYLATE AMINOTRANSFERASE 2-LIKE"/>
    <property type="match status" value="1"/>
</dbReference>
<protein>
    <submittedName>
        <fullName evidence="5">Aminotransferase class III-fold pyridoxal phosphate-dependent enzyme</fullName>
    </submittedName>
</protein>
<gene>
    <name evidence="5" type="ORF">GKO32_26115</name>
</gene>
<sequence length="972" mass="104871">MTSVTADDAGKATLMRLPEHMLTAALLRYFDITCVASERLGGEIDQNFKVIDPNGQSYFVRVTRAEPSSVDLAWQNTLLRHLARTVPELPVPRLVRTASGDDQVDLSYAGKSYVVRVMSWLRGRPLVEIPHHPTNLLRDLGTMAGRMHLGLSGLARPDGLAGHDWDVLRGREIIDSSISFVDDRTDAAHVGEIMTWFDDIRAGLPNLPHCVVHHDLNDANVLADLDENGVLRISGMVDVGDAMYSVRAVEVAIAAGYAMLRKDDPLAAAAEVVAGFHAVVPLTAEELAAVYPLAATRLCMNAVTWYRRVAESGSEYGRSRSRHVWPAIRKLTRTPPDLAEAIFRAACALPPEMVEGVKTAGQAIASSLRPALDLDATPAADIYDDLDWTDQAGLRAAVRSRLDGSPGVLAHLDASLVWSGPGAGGLKEPATARLGTTVLLDEGTEVRVPIHGVVEHTAAEDRPLVLRHDIDGAELYTCWWNLECAHRIGDELATGARIGVVGPHPVEPGFGPGVQIQLLASAQIATWPPPRRIRPSQRAAWEQLSADPVPMPGEIPGKPAAATLPESGTVRLRASPMNFVRGRDVWLFDGDGLAYLDALSDVAPVGHAEPRITAAATRQMRKLATGSGFVSPQVSGYVKKLVATLPAPLEVVFLVRSGSEANELAVRMARQVTGRENVVAVEGSSRGGISRYATHEVRIPDRYRGPYGYGDPGAGSKYASEAAAVIERIDADGRRPAAFIGEPLMGEAGTVVLPEGYLADVYDAARKAGALCVSDEVQTGVGRLGPWWGFESQNVVPDIVTMGESLGNGHPLGAVVTTREIAEEFGRTIDCFSTFSGNPVSCAIGEAVLDIVDGDGLRQNAVEVGDYFAYALRELQHRQPLIGEVRARGLYLGVELVRDRETKKPARREASVAAQLARNHHGVMVFPAGVRENVLTIKPPLTFRRDHVDIYVETLDQVLSRPELSARPSEEF</sequence>
<dbReference type="GO" id="GO:0008483">
    <property type="term" value="F:transaminase activity"/>
    <property type="evidence" value="ECO:0007669"/>
    <property type="project" value="UniProtKB-KW"/>
</dbReference>
<comment type="caution">
    <text evidence="5">The sequence shown here is derived from an EMBL/GenBank/DDBJ whole genome shotgun (WGS) entry which is preliminary data.</text>
</comment>
<keyword evidence="6" id="KW-1185">Reference proteome</keyword>
<comment type="similarity">
    <text evidence="1">Belongs to the class-III pyridoxal-phosphate-dependent aminotransferase family.</text>
</comment>
<dbReference type="InterPro" id="IPR011009">
    <property type="entry name" value="Kinase-like_dom_sf"/>
</dbReference>
<keyword evidence="5" id="KW-0808">Transferase</keyword>
<dbReference type="InterPro" id="IPR005814">
    <property type="entry name" value="Aminotrans_3"/>
</dbReference>
<dbReference type="InterPro" id="IPR002575">
    <property type="entry name" value="Aminoglycoside_PTrfase"/>
</dbReference>
<dbReference type="Pfam" id="PF00202">
    <property type="entry name" value="Aminotran_3"/>
    <property type="match status" value="1"/>
</dbReference>
<dbReference type="Pfam" id="PF01636">
    <property type="entry name" value="APH"/>
    <property type="match status" value="1"/>
</dbReference>
<evidence type="ECO:0000259" key="4">
    <source>
        <dbReference type="Pfam" id="PF01636"/>
    </source>
</evidence>
<keyword evidence="5" id="KW-0032">Aminotransferase</keyword>
<evidence type="ECO:0000313" key="5">
    <source>
        <dbReference type="EMBL" id="MTD57419.1"/>
    </source>
</evidence>
<dbReference type="InterPro" id="IPR015424">
    <property type="entry name" value="PyrdxlP-dep_Trfase"/>
</dbReference>
<dbReference type="SUPFAM" id="SSF56112">
    <property type="entry name" value="Protein kinase-like (PK-like)"/>
    <property type="match status" value="1"/>
</dbReference>
<dbReference type="SUPFAM" id="SSF53383">
    <property type="entry name" value="PLP-dependent transferases"/>
    <property type="match status" value="1"/>
</dbReference>
<dbReference type="GO" id="GO:0017000">
    <property type="term" value="P:antibiotic biosynthetic process"/>
    <property type="evidence" value="ECO:0007669"/>
    <property type="project" value="UniProtKB-KW"/>
</dbReference>
<dbReference type="CDD" id="cd00610">
    <property type="entry name" value="OAT_like"/>
    <property type="match status" value="1"/>
</dbReference>
<evidence type="ECO:0000256" key="1">
    <source>
        <dbReference type="ARBA" id="ARBA00008954"/>
    </source>
</evidence>
<dbReference type="Gene3D" id="3.90.1200.10">
    <property type="match status" value="1"/>
</dbReference>
<reference evidence="5 6" key="1">
    <citation type="submission" date="2019-11" db="EMBL/GenBank/DDBJ databases">
        <title>Draft genome of Amycolatopsis RM579.</title>
        <authorList>
            <person name="Duangmal K."/>
            <person name="Mingma R."/>
        </authorList>
    </citation>
    <scope>NUCLEOTIDE SEQUENCE [LARGE SCALE GENOMIC DNA]</scope>
    <source>
        <strain evidence="5 6">RM579</strain>
    </source>
</reference>
<dbReference type="Proteomes" id="UP000440096">
    <property type="component" value="Unassembled WGS sequence"/>
</dbReference>